<dbReference type="SUPFAM" id="SSF53474">
    <property type="entry name" value="alpha/beta-Hydrolases"/>
    <property type="match status" value="1"/>
</dbReference>
<evidence type="ECO:0000256" key="5">
    <source>
        <dbReference type="ARBA" id="ARBA00023180"/>
    </source>
</evidence>
<dbReference type="PANTHER" id="PTHR43142:SF1">
    <property type="entry name" value="CARBOXYLIC ESTER HYDROLASE"/>
    <property type="match status" value="1"/>
</dbReference>
<evidence type="ECO:0000259" key="6">
    <source>
        <dbReference type="Pfam" id="PF00135"/>
    </source>
</evidence>
<organism evidence="7 8">
    <name type="scientific">Aquatica leii</name>
    <dbReference type="NCBI Taxonomy" id="1421715"/>
    <lineage>
        <taxon>Eukaryota</taxon>
        <taxon>Metazoa</taxon>
        <taxon>Ecdysozoa</taxon>
        <taxon>Arthropoda</taxon>
        <taxon>Hexapoda</taxon>
        <taxon>Insecta</taxon>
        <taxon>Pterygota</taxon>
        <taxon>Neoptera</taxon>
        <taxon>Endopterygota</taxon>
        <taxon>Coleoptera</taxon>
        <taxon>Polyphaga</taxon>
        <taxon>Elateriformia</taxon>
        <taxon>Elateroidea</taxon>
        <taxon>Lampyridae</taxon>
        <taxon>Luciolinae</taxon>
        <taxon>Aquatica</taxon>
    </lineage>
</organism>
<comment type="similarity">
    <text evidence="1">Belongs to the type-B carboxylesterase/lipase family.</text>
</comment>
<evidence type="ECO:0000256" key="2">
    <source>
        <dbReference type="ARBA" id="ARBA00010515"/>
    </source>
</evidence>
<dbReference type="Gene3D" id="3.40.50.1820">
    <property type="entry name" value="alpha/beta hydrolase"/>
    <property type="match status" value="1"/>
</dbReference>
<comment type="caution">
    <text evidence="7">The sequence shown here is derived from an EMBL/GenBank/DDBJ whole genome shotgun (WGS) entry which is preliminary data.</text>
</comment>
<comment type="similarity">
    <text evidence="2">Belongs to the 'GDXG' lipolytic enzyme family.</text>
</comment>
<reference evidence="8" key="1">
    <citation type="submission" date="2023-01" db="EMBL/GenBank/DDBJ databases">
        <title>Key to firefly adult light organ development and bioluminescence: homeobox transcription factors regulate luciferase expression and transportation to peroxisome.</title>
        <authorList>
            <person name="Fu X."/>
        </authorList>
    </citation>
    <scope>NUCLEOTIDE SEQUENCE [LARGE SCALE GENOMIC DNA]</scope>
</reference>
<proteinExistence type="inferred from homology"/>
<dbReference type="GO" id="GO:0052689">
    <property type="term" value="F:carboxylic ester hydrolase activity"/>
    <property type="evidence" value="ECO:0007669"/>
    <property type="project" value="UniProtKB-KW"/>
</dbReference>
<evidence type="ECO:0000256" key="3">
    <source>
        <dbReference type="ARBA" id="ARBA00022487"/>
    </source>
</evidence>
<gene>
    <name evidence="7" type="ORF">RN001_001626</name>
</gene>
<evidence type="ECO:0000313" key="8">
    <source>
        <dbReference type="Proteomes" id="UP001353858"/>
    </source>
</evidence>
<keyword evidence="5" id="KW-0325">Glycoprotein</keyword>
<dbReference type="PROSITE" id="PS01173">
    <property type="entry name" value="LIPASE_GDXG_HIS"/>
    <property type="match status" value="1"/>
</dbReference>
<evidence type="ECO:0000313" key="7">
    <source>
        <dbReference type="EMBL" id="KAK4885355.1"/>
    </source>
</evidence>
<protein>
    <recommendedName>
        <fullName evidence="6">Carboxylesterase type B domain-containing protein</fullName>
    </recommendedName>
</protein>
<sequence>MAENFDGEEFYSFQGIPYAEPPIGPLRFKPPVSSQPWEGIKDATKEGNDCISYNGLLNIISGSEDCLFLNVYTKELPDKNKSLKPVMFWIHGGGFTTGSGSTVFYGPDFLLTKDIVLVTINYRTGLLGFLNFEDASLDVPGNMGLKDQILALKWVHENISQFNGDANNITIFGASAGAVSVHCLLLSTLAKGLFHKCIMQSGCISSWWASGSRSLPYLIKVLEMKINEEHALKMLQDMSTTELMNIQKKIIYNVEPSIKNCFGPVVEYKSTHAILTEQPDIIITSGNYNHVPTIIGYTSREGMVYDFFPKENKENKHAIDVFERVIPHTISASLKNEMIKEIANEIKQFYYGSQKFSEDNKDPFYLLHGDVSVVWPICATIKQHNSSSKIPSYLYRMSIDSTLNILKKMFKIDRPGAAHGDDTGYLFKTILTPEILPNSVEEKVLKTWVTLWSNFATYGNPNSPNKDSLINIHWKPTDRKTLHYLDIGENVTTGINPEENRVNFWNQLCNTKL</sequence>
<dbReference type="Pfam" id="PF00135">
    <property type="entry name" value="COesterase"/>
    <property type="match status" value="1"/>
</dbReference>
<dbReference type="AlphaFoldDB" id="A0AAN7PBW5"/>
<name>A0AAN7PBW5_9COLE</name>
<evidence type="ECO:0000256" key="4">
    <source>
        <dbReference type="ARBA" id="ARBA00022801"/>
    </source>
</evidence>
<dbReference type="InterPro" id="IPR002018">
    <property type="entry name" value="CarbesteraseB"/>
</dbReference>
<dbReference type="PANTHER" id="PTHR43142">
    <property type="entry name" value="CARBOXYLIC ESTER HYDROLASE"/>
    <property type="match status" value="1"/>
</dbReference>
<keyword evidence="3" id="KW-0719">Serine esterase</keyword>
<dbReference type="InterPro" id="IPR029058">
    <property type="entry name" value="AB_hydrolase_fold"/>
</dbReference>
<accession>A0AAN7PBW5</accession>
<dbReference type="InterPro" id="IPR002168">
    <property type="entry name" value="Lipase_GDXG_HIS_AS"/>
</dbReference>
<feature type="domain" description="Carboxylesterase type B" evidence="6">
    <location>
        <begin position="7"/>
        <end position="505"/>
    </location>
</feature>
<keyword evidence="8" id="KW-1185">Reference proteome</keyword>
<dbReference type="Proteomes" id="UP001353858">
    <property type="component" value="Unassembled WGS sequence"/>
</dbReference>
<evidence type="ECO:0000256" key="1">
    <source>
        <dbReference type="ARBA" id="ARBA00005964"/>
    </source>
</evidence>
<dbReference type="EMBL" id="JARPUR010000001">
    <property type="protein sequence ID" value="KAK4885355.1"/>
    <property type="molecule type" value="Genomic_DNA"/>
</dbReference>
<keyword evidence="4" id="KW-0378">Hydrolase</keyword>